<evidence type="ECO:0000313" key="1">
    <source>
        <dbReference type="EMBL" id="SDF05497.1"/>
    </source>
</evidence>
<organism evidence="1 2">
    <name type="scientific">Fontibacillus panacisegetis</name>
    <dbReference type="NCBI Taxonomy" id="670482"/>
    <lineage>
        <taxon>Bacteria</taxon>
        <taxon>Bacillati</taxon>
        <taxon>Bacillota</taxon>
        <taxon>Bacilli</taxon>
        <taxon>Bacillales</taxon>
        <taxon>Paenibacillaceae</taxon>
        <taxon>Fontibacillus</taxon>
    </lineage>
</organism>
<dbReference type="RefSeq" id="WP_091227737.1">
    <property type="nucleotide sequence ID" value="NZ_FNBG01000005.1"/>
</dbReference>
<dbReference type="AlphaFoldDB" id="A0A1G7HY77"/>
<keyword evidence="2" id="KW-1185">Reference proteome</keyword>
<name>A0A1G7HY77_9BACL</name>
<dbReference type="EMBL" id="FNBG01000005">
    <property type="protein sequence ID" value="SDF05497.1"/>
    <property type="molecule type" value="Genomic_DNA"/>
</dbReference>
<gene>
    <name evidence="1" type="ORF">SAMN04488542_10585</name>
</gene>
<proteinExistence type="predicted"/>
<sequence length="73" mass="8680">MKNKKNQIQKYIEELKMKEEYIEYLSDDQTIIHRKDGGILIINGSPSVDNCKTFVKILLLEKQRLYLYQNNST</sequence>
<protein>
    <submittedName>
        <fullName evidence="1">Uncharacterized protein</fullName>
    </submittedName>
</protein>
<dbReference type="Proteomes" id="UP000198972">
    <property type="component" value="Unassembled WGS sequence"/>
</dbReference>
<evidence type="ECO:0000313" key="2">
    <source>
        <dbReference type="Proteomes" id="UP000198972"/>
    </source>
</evidence>
<reference evidence="1 2" key="1">
    <citation type="submission" date="2016-10" db="EMBL/GenBank/DDBJ databases">
        <authorList>
            <person name="de Groot N.N."/>
        </authorList>
    </citation>
    <scope>NUCLEOTIDE SEQUENCE [LARGE SCALE GENOMIC DNA]</scope>
    <source>
        <strain evidence="1 2">DSM 28129</strain>
    </source>
</reference>
<accession>A0A1G7HY77</accession>